<dbReference type="GO" id="GO:0006646">
    <property type="term" value="P:phosphatidylethanolamine biosynthetic process"/>
    <property type="evidence" value="ECO:0007669"/>
    <property type="project" value="TreeGrafter"/>
</dbReference>
<proteinExistence type="predicted"/>
<dbReference type="PANTHER" id="PTHR22603">
    <property type="entry name" value="CHOLINE/ETHANOALAMINE KINASE"/>
    <property type="match status" value="1"/>
</dbReference>
<dbReference type="InterPro" id="IPR011009">
    <property type="entry name" value="Kinase-like_dom_sf"/>
</dbReference>
<dbReference type="CDD" id="cd05151">
    <property type="entry name" value="ChoK-like"/>
    <property type="match status" value="1"/>
</dbReference>
<reference evidence="1" key="1">
    <citation type="journal article" date="2013" name="Sci. Rep.">
        <title>Metagenomics uncovers a new group of low GC and ultra-small marine Actinobacteria.</title>
        <authorList>
            <person name="Ghai R."/>
            <person name="Mizuno C.M."/>
            <person name="Picazo A."/>
            <person name="Camacho A."/>
            <person name="Rodriguez-Valera F."/>
        </authorList>
    </citation>
    <scope>NUCLEOTIDE SEQUENCE</scope>
</reference>
<keyword evidence="1" id="KW-0418">Kinase</keyword>
<sequence>MDTRKIINIFNEFDISSTKDQSKYKISKLESITNLNHKVEVDDKKYIIRIPGENPDLINRSSEGINQELVKNIGITLPIILFEKDTGIKISEFYEDLYTFTSSDLKNKEFRDDALDLLNRLHNSDLKFQENFSPLNVFKTLAKNNEKIENESKAIGEEIIKRLIEIGLESKPCHQDLYHANFVYLKEKAYLIDWEYSSQGDPIFDYADLIWQNELEEDQDSINDIYKIIDIKDEKIKVKFELFRVLSMITWGFWAKRKSPQDNKGEEVLLLAIKRYENNFS</sequence>
<dbReference type="GO" id="GO:0004305">
    <property type="term" value="F:ethanolamine kinase activity"/>
    <property type="evidence" value="ECO:0007669"/>
    <property type="project" value="TreeGrafter"/>
</dbReference>
<dbReference type="EMBL" id="KC811148">
    <property type="protein sequence ID" value="AGQ20001.1"/>
    <property type="molecule type" value="Genomic_DNA"/>
</dbReference>
<protein>
    <submittedName>
        <fullName evidence="1">Thiamine kinase</fullName>
    </submittedName>
</protein>
<dbReference type="Gene3D" id="3.90.1200.10">
    <property type="match status" value="1"/>
</dbReference>
<dbReference type="Pfam" id="PF01633">
    <property type="entry name" value="Choline_kinase"/>
    <property type="match status" value="1"/>
</dbReference>
<keyword evidence="1" id="KW-0808">Transferase</keyword>
<organism evidence="1">
    <name type="scientific">Candidatus Actinomarina minuta</name>
    <dbReference type="NCBI Taxonomy" id="1389454"/>
    <lineage>
        <taxon>Bacteria</taxon>
        <taxon>Bacillati</taxon>
        <taxon>Actinomycetota</taxon>
        <taxon>Actinomycetes</taxon>
        <taxon>Candidatus Actinomarinidae</taxon>
        <taxon>Candidatus Actinomarinales</taxon>
        <taxon>Candidatus Actinomarineae</taxon>
        <taxon>Candidatus Actinomarinaceae</taxon>
        <taxon>Candidatus Actinomarina</taxon>
    </lineage>
</organism>
<dbReference type="PANTHER" id="PTHR22603:SF66">
    <property type="entry name" value="ETHANOLAMINE KINASE"/>
    <property type="match status" value="1"/>
</dbReference>
<dbReference type="AlphaFoldDB" id="S5DM64"/>
<dbReference type="GO" id="GO:0005737">
    <property type="term" value="C:cytoplasm"/>
    <property type="evidence" value="ECO:0007669"/>
    <property type="project" value="TreeGrafter"/>
</dbReference>
<name>S5DM64_9ACTN</name>
<dbReference type="Gene3D" id="3.30.200.20">
    <property type="entry name" value="Phosphorylase Kinase, domain 1"/>
    <property type="match status" value="1"/>
</dbReference>
<accession>S5DM64</accession>
<dbReference type="SUPFAM" id="SSF56112">
    <property type="entry name" value="Protein kinase-like (PK-like)"/>
    <property type="match status" value="1"/>
</dbReference>
<evidence type="ECO:0000313" key="1">
    <source>
        <dbReference type="EMBL" id="AGQ20001.1"/>
    </source>
</evidence>